<dbReference type="PRINTS" id="PR00455">
    <property type="entry name" value="HTHTETR"/>
</dbReference>
<keyword evidence="4" id="KW-0804">Transcription</keyword>
<dbReference type="GO" id="GO:0003700">
    <property type="term" value="F:DNA-binding transcription factor activity"/>
    <property type="evidence" value="ECO:0007669"/>
    <property type="project" value="TreeGrafter"/>
</dbReference>
<evidence type="ECO:0000259" key="6">
    <source>
        <dbReference type="PROSITE" id="PS50977"/>
    </source>
</evidence>
<dbReference type="InterPro" id="IPR009057">
    <property type="entry name" value="Homeodomain-like_sf"/>
</dbReference>
<dbReference type="InterPro" id="IPR041490">
    <property type="entry name" value="KstR2_TetR_C"/>
</dbReference>
<keyword evidence="3 5" id="KW-0238">DNA-binding</keyword>
<sequence length="225" mass="25354">MLFLRIVGTTQEDDMARDARAATRPPTERRNRDDAVMAAAIEVMSARGYSATSIQDVADRVGVLKGSLYHYFSSKEELLFRIVEESHKQTSRIAEEVATMGLSPLEELLEYLRRSSIWYLENRDRANIFFTDRQHLTGDRLAESNEWGRFFERHIQALVAAGQANGEIRPDVELRLITRFLLGAVNNVRFWPSRSGKAFGVLEISEALVALTRSAVATAPAVIPK</sequence>
<dbReference type="Pfam" id="PF17932">
    <property type="entry name" value="TetR_C_24"/>
    <property type="match status" value="1"/>
</dbReference>
<dbReference type="EMBL" id="FNOT01000016">
    <property type="protein sequence ID" value="SDZ01476.1"/>
    <property type="molecule type" value="Genomic_DNA"/>
</dbReference>
<dbReference type="AlphaFoldDB" id="A0A1H3PK49"/>
<dbReference type="Proteomes" id="UP000198921">
    <property type="component" value="Unassembled WGS sequence"/>
</dbReference>
<evidence type="ECO:0000256" key="1">
    <source>
        <dbReference type="ARBA" id="ARBA00022491"/>
    </source>
</evidence>
<dbReference type="RefSeq" id="WP_091160895.1">
    <property type="nucleotide sequence ID" value="NZ_FNOT01000016.1"/>
</dbReference>
<protein>
    <submittedName>
        <fullName evidence="7">Transcriptional regulator, TetR family</fullName>
    </submittedName>
</protein>
<evidence type="ECO:0000256" key="4">
    <source>
        <dbReference type="ARBA" id="ARBA00023163"/>
    </source>
</evidence>
<evidence type="ECO:0000313" key="8">
    <source>
        <dbReference type="Proteomes" id="UP000198921"/>
    </source>
</evidence>
<name>A0A1H3PK49_9ACTN</name>
<dbReference type="OrthoDB" id="5118063at2"/>
<keyword evidence="8" id="KW-1185">Reference proteome</keyword>
<evidence type="ECO:0000256" key="3">
    <source>
        <dbReference type="ARBA" id="ARBA00023125"/>
    </source>
</evidence>
<dbReference type="InterPro" id="IPR050109">
    <property type="entry name" value="HTH-type_TetR-like_transc_reg"/>
</dbReference>
<evidence type="ECO:0000313" key="7">
    <source>
        <dbReference type="EMBL" id="SDZ01476.1"/>
    </source>
</evidence>
<dbReference type="InterPro" id="IPR001647">
    <property type="entry name" value="HTH_TetR"/>
</dbReference>
<proteinExistence type="predicted"/>
<accession>A0A1H3PK49</accession>
<feature type="DNA-binding region" description="H-T-H motif" evidence="5">
    <location>
        <begin position="53"/>
        <end position="72"/>
    </location>
</feature>
<evidence type="ECO:0000256" key="2">
    <source>
        <dbReference type="ARBA" id="ARBA00023015"/>
    </source>
</evidence>
<dbReference type="InterPro" id="IPR036271">
    <property type="entry name" value="Tet_transcr_reg_TetR-rel_C_sf"/>
</dbReference>
<dbReference type="PANTHER" id="PTHR30055:SF175">
    <property type="entry name" value="HTH-TYPE TRANSCRIPTIONAL REPRESSOR KSTR2"/>
    <property type="match status" value="1"/>
</dbReference>
<dbReference type="PROSITE" id="PS50977">
    <property type="entry name" value="HTH_TETR_2"/>
    <property type="match status" value="1"/>
</dbReference>
<organism evidence="7 8">
    <name type="scientific">Geodermatophilus africanus</name>
    <dbReference type="NCBI Taxonomy" id="1137993"/>
    <lineage>
        <taxon>Bacteria</taxon>
        <taxon>Bacillati</taxon>
        <taxon>Actinomycetota</taxon>
        <taxon>Actinomycetes</taxon>
        <taxon>Geodermatophilales</taxon>
        <taxon>Geodermatophilaceae</taxon>
        <taxon>Geodermatophilus</taxon>
    </lineage>
</organism>
<gene>
    <name evidence="7" type="ORF">SAMN05660209_04367</name>
</gene>
<dbReference type="Gene3D" id="1.10.10.60">
    <property type="entry name" value="Homeodomain-like"/>
    <property type="match status" value="1"/>
</dbReference>
<evidence type="ECO:0000256" key="5">
    <source>
        <dbReference type="PROSITE-ProRule" id="PRU00335"/>
    </source>
</evidence>
<reference evidence="8" key="1">
    <citation type="submission" date="2016-10" db="EMBL/GenBank/DDBJ databases">
        <authorList>
            <person name="Varghese N."/>
            <person name="Submissions S."/>
        </authorList>
    </citation>
    <scope>NUCLEOTIDE SEQUENCE [LARGE SCALE GENOMIC DNA]</scope>
    <source>
        <strain evidence="8">DSM 45422</strain>
    </source>
</reference>
<keyword evidence="2" id="KW-0805">Transcription regulation</keyword>
<dbReference type="PANTHER" id="PTHR30055">
    <property type="entry name" value="HTH-TYPE TRANSCRIPTIONAL REGULATOR RUTR"/>
    <property type="match status" value="1"/>
</dbReference>
<dbReference type="Gene3D" id="1.10.357.10">
    <property type="entry name" value="Tetracycline Repressor, domain 2"/>
    <property type="match status" value="1"/>
</dbReference>
<feature type="domain" description="HTH tetR-type" evidence="6">
    <location>
        <begin position="30"/>
        <end position="90"/>
    </location>
</feature>
<keyword evidence="1" id="KW-0678">Repressor</keyword>
<dbReference type="Pfam" id="PF00440">
    <property type="entry name" value="TetR_N"/>
    <property type="match status" value="1"/>
</dbReference>
<dbReference type="SUPFAM" id="SSF48498">
    <property type="entry name" value="Tetracyclin repressor-like, C-terminal domain"/>
    <property type="match status" value="1"/>
</dbReference>
<dbReference type="SUPFAM" id="SSF46689">
    <property type="entry name" value="Homeodomain-like"/>
    <property type="match status" value="1"/>
</dbReference>
<dbReference type="GO" id="GO:0000976">
    <property type="term" value="F:transcription cis-regulatory region binding"/>
    <property type="evidence" value="ECO:0007669"/>
    <property type="project" value="TreeGrafter"/>
</dbReference>